<organism evidence="1 2">
    <name type="scientific">Puccinia striiformis f. sp. tritici</name>
    <dbReference type="NCBI Taxonomy" id="168172"/>
    <lineage>
        <taxon>Eukaryota</taxon>
        <taxon>Fungi</taxon>
        <taxon>Dikarya</taxon>
        <taxon>Basidiomycota</taxon>
        <taxon>Pucciniomycotina</taxon>
        <taxon>Pucciniomycetes</taxon>
        <taxon>Pucciniales</taxon>
        <taxon>Pucciniaceae</taxon>
        <taxon>Puccinia</taxon>
    </lineage>
</organism>
<evidence type="ECO:0000313" key="1">
    <source>
        <dbReference type="EMBL" id="KAI7938595.1"/>
    </source>
</evidence>
<accession>A0ACC0DUT1</accession>
<keyword evidence="2" id="KW-1185">Reference proteome</keyword>
<dbReference type="EMBL" id="CM045879">
    <property type="protein sequence ID" value="KAI7938595.1"/>
    <property type="molecule type" value="Genomic_DNA"/>
</dbReference>
<reference evidence="2" key="1">
    <citation type="journal article" date="2018" name="BMC Genomics">
        <title>Genomic insights into host adaptation between the wheat stripe rust pathogen (Puccinia striiformis f. sp. tritici) and the barley stripe rust pathogen (Puccinia striiformis f. sp. hordei).</title>
        <authorList>
            <person name="Xia C."/>
            <person name="Wang M."/>
            <person name="Yin C."/>
            <person name="Cornejo O.E."/>
            <person name="Hulbert S.H."/>
            <person name="Chen X."/>
        </authorList>
    </citation>
    <scope>NUCLEOTIDE SEQUENCE [LARGE SCALE GENOMIC DNA]</scope>
    <source>
        <strain evidence="2">93-210</strain>
    </source>
</reference>
<reference evidence="1 2" key="3">
    <citation type="journal article" date="2022" name="Microbiol. Spectr.">
        <title>Folding features and dynamics of 3D genome architecture in plant fungal pathogens.</title>
        <authorList>
            <person name="Xia C."/>
        </authorList>
    </citation>
    <scope>NUCLEOTIDE SEQUENCE [LARGE SCALE GENOMIC DNA]</scope>
    <source>
        <strain evidence="1 2">93-210</strain>
    </source>
</reference>
<sequence>MALAAVRERPESSLCVRAAGLSEEARSISWTYAGQAERNGSSPFQRHIEVLWQPLAAIMVWIHTL</sequence>
<evidence type="ECO:0000313" key="2">
    <source>
        <dbReference type="Proteomes" id="UP001060170"/>
    </source>
</evidence>
<proteinExistence type="predicted"/>
<protein>
    <submittedName>
        <fullName evidence="1">Uncharacterized protein</fullName>
    </submittedName>
</protein>
<name>A0ACC0DUT1_9BASI</name>
<reference evidence="2" key="2">
    <citation type="journal article" date="2018" name="Mol. Plant Microbe Interact.">
        <title>Genome sequence resources for the wheat stripe rust pathogen (Puccinia striiformis f. sp. tritici) and the barley stripe rust pathogen (Puccinia striiformis f. sp. hordei).</title>
        <authorList>
            <person name="Xia C."/>
            <person name="Wang M."/>
            <person name="Yin C."/>
            <person name="Cornejo O.E."/>
            <person name="Hulbert S.H."/>
            <person name="Chen X."/>
        </authorList>
    </citation>
    <scope>NUCLEOTIDE SEQUENCE [LARGE SCALE GENOMIC DNA]</scope>
    <source>
        <strain evidence="2">93-210</strain>
    </source>
</reference>
<gene>
    <name evidence="1" type="ORF">MJO28_014174</name>
</gene>
<comment type="caution">
    <text evidence="1">The sequence shown here is derived from an EMBL/GenBank/DDBJ whole genome shotgun (WGS) entry which is preliminary data.</text>
</comment>
<dbReference type="Proteomes" id="UP001060170">
    <property type="component" value="Chromosome 15"/>
</dbReference>